<dbReference type="PANTHER" id="PTHR43420:SF47">
    <property type="entry name" value="N-ACETYLTRANSFERASE DOMAIN-CONTAINING PROTEIN"/>
    <property type="match status" value="1"/>
</dbReference>
<evidence type="ECO:0000256" key="2">
    <source>
        <dbReference type="ARBA" id="ARBA00023315"/>
    </source>
</evidence>
<dbReference type="RefSeq" id="WP_144844294.1">
    <property type="nucleotide sequence ID" value="NZ_VNJI01000005.1"/>
</dbReference>
<dbReference type="Gene3D" id="3.40.630.30">
    <property type="match status" value="1"/>
</dbReference>
<keyword evidence="1 4" id="KW-0808">Transferase</keyword>
<dbReference type="PANTHER" id="PTHR43420">
    <property type="entry name" value="ACETYLTRANSFERASE"/>
    <property type="match status" value="1"/>
</dbReference>
<feature type="domain" description="N-acetyltransferase" evidence="3">
    <location>
        <begin position="1"/>
        <end position="166"/>
    </location>
</feature>
<keyword evidence="5" id="KW-1185">Reference proteome</keyword>
<dbReference type="OrthoDB" id="9796381at2"/>
<dbReference type="EMBL" id="VNJI01000005">
    <property type="protein sequence ID" value="TVY10910.1"/>
    <property type="molecule type" value="Genomic_DNA"/>
</dbReference>
<dbReference type="GO" id="GO:0016747">
    <property type="term" value="F:acyltransferase activity, transferring groups other than amino-acyl groups"/>
    <property type="evidence" value="ECO:0007669"/>
    <property type="project" value="InterPro"/>
</dbReference>
<dbReference type="Proteomes" id="UP000317036">
    <property type="component" value="Unassembled WGS sequence"/>
</dbReference>
<name>A0A559KFL0_9BACL</name>
<dbReference type="Pfam" id="PF00583">
    <property type="entry name" value="Acetyltransf_1"/>
    <property type="match status" value="1"/>
</dbReference>
<protein>
    <submittedName>
        <fullName evidence="4">GNAT family N-acetyltransferase</fullName>
    </submittedName>
</protein>
<accession>A0A559KFL0</accession>
<dbReference type="InterPro" id="IPR050680">
    <property type="entry name" value="YpeA/RimI_acetyltransf"/>
</dbReference>
<comment type="caution">
    <text evidence="4">The sequence shown here is derived from an EMBL/GenBank/DDBJ whole genome shotgun (WGS) entry which is preliminary data.</text>
</comment>
<dbReference type="SUPFAM" id="SSF55729">
    <property type="entry name" value="Acyl-CoA N-acyltransferases (Nat)"/>
    <property type="match status" value="1"/>
</dbReference>
<evidence type="ECO:0000313" key="5">
    <source>
        <dbReference type="Proteomes" id="UP000317036"/>
    </source>
</evidence>
<dbReference type="CDD" id="cd04301">
    <property type="entry name" value="NAT_SF"/>
    <property type="match status" value="1"/>
</dbReference>
<proteinExistence type="predicted"/>
<evidence type="ECO:0000259" key="3">
    <source>
        <dbReference type="PROSITE" id="PS51186"/>
    </source>
</evidence>
<organism evidence="4 5">
    <name type="scientific">Paenibacillus cremeus</name>
    <dbReference type="NCBI Taxonomy" id="2163881"/>
    <lineage>
        <taxon>Bacteria</taxon>
        <taxon>Bacillati</taxon>
        <taxon>Bacillota</taxon>
        <taxon>Bacilli</taxon>
        <taxon>Bacillales</taxon>
        <taxon>Paenibacillaceae</taxon>
        <taxon>Paenibacillus</taxon>
    </lineage>
</organism>
<evidence type="ECO:0000256" key="1">
    <source>
        <dbReference type="ARBA" id="ARBA00022679"/>
    </source>
</evidence>
<dbReference type="AlphaFoldDB" id="A0A559KFL0"/>
<reference evidence="4 5" key="1">
    <citation type="submission" date="2019-07" db="EMBL/GenBank/DDBJ databases">
        <authorList>
            <person name="Kim J."/>
        </authorList>
    </citation>
    <scope>NUCLEOTIDE SEQUENCE [LARGE SCALE GENOMIC DNA]</scope>
    <source>
        <strain evidence="4 5">JC52</strain>
    </source>
</reference>
<dbReference type="InterPro" id="IPR000182">
    <property type="entry name" value="GNAT_dom"/>
</dbReference>
<gene>
    <name evidence="4" type="ORF">FPZ49_05360</name>
</gene>
<dbReference type="PROSITE" id="PS51186">
    <property type="entry name" value="GNAT"/>
    <property type="match status" value="1"/>
</dbReference>
<sequence>MPIERLNVEDKKALLSLYRTVTSELRRGGVKQWDWFYPNGFVIGKDLSQGTVYGIRQGTELIAAVAVNREFSAQYNGLHWEDLDGAPSCIHRLAVHPALQGRGLGKRLLQFAEEHAKHTGSTSVRLDVYTGNPGAVAIYERAGYREVGTVQFPMRKLPFLCMEKML</sequence>
<dbReference type="InterPro" id="IPR016181">
    <property type="entry name" value="Acyl_CoA_acyltransferase"/>
</dbReference>
<evidence type="ECO:0000313" key="4">
    <source>
        <dbReference type="EMBL" id="TVY10910.1"/>
    </source>
</evidence>
<keyword evidence="2" id="KW-0012">Acyltransferase</keyword>